<dbReference type="Proteomes" id="UP000443353">
    <property type="component" value="Unassembled WGS sequence"/>
</dbReference>
<dbReference type="EMBL" id="WSES01000012">
    <property type="protein sequence ID" value="MVW64236.1"/>
    <property type="molecule type" value="Genomic_DNA"/>
</dbReference>
<evidence type="ECO:0000313" key="3">
    <source>
        <dbReference type="Proteomes" id="UP000443353"/>
    </source>
</evidence>
<gene>
    <name evidence="2" type="ORF">GPY61_30355</name>
</gene>
<keyword evidence="3" id="KW-1185">Reference proteome</keyword>
<accession>A0A7X3G5U6</accession>
<feature type="domain" description="RES" evidence="1">
    <location>
        <begin position="18"/>
        <end position="144"/>
    </location>
</feature>
<reference evidence="2 3" key="1">
    <citation type="submission" date="2019-12" db="EMBL/GenBank/DDBJ databases">
        <authorList>
            <person name="Li C."/>
            <person name="Zhao J."/>
        </authorList>
    </citation>
    <scope>NUCLEOTIDE SEQUENCE [LARGE SCALE GENOMIC DNA]</scope>
    <source>
        <strain evidence="2 3">NEAU-DD11</strain>
    </source>
</reference>
<evidence type="ECO:0000313" key="2">
    <source>
        <dbReference type="EMBL" id="MVW64236.1"/>
    </source>
</evidence>
<proteinExistence type="predicted"/>
<dbReference type="RefSeq" id="WP_160410750.1">
    <property type="nucleotide sequence ID" value="NZ_WSES01000012.1"/>
</dbReference>
<comment type="caution">
    <text evidence="2">The sequence shown here is derived from an EMBL/GenBank/DDBJ whole genome shotgun (WGS) entry which is preliminary data.</text>
</comment>
<organism evidence="2 3">
    <name type="scientific">Massilia cellulosiltytica</name>
    <dbReference type="NCBI Taxonomy" id="2683234"/>
    <lineage>
        <taxon>Bacteria</taxon>
        <taxon>Pseudomonadati</taxon>
        <taxon>Pseudomonadota</taxon>
        <taxon>Betaproteobacteria</taxon>
        <taxon>Burkholderiales</taxon>
        <taxon>Oxalobacteraceae</taxon>
        <taxon>Telluria group</taxon>
        <taxon>Massilia</taxon>
    </lineage>
</organism>
<sequence length="156" mass="17626">MIHLWRIASDTRNYTADDITGAGAKATGGRWNRQGNAMLYTATNISLAVLETYVHIKLDGLPLNRYLVRLDVPDAVWKNARDCTNPPVEWDAVPEGMVSLDEGDNWLKQNTTALMIVPSVIVRDEFNVLVNPAHPDMSQISVVKVKKWQYDRRMFG</sequence>
<evidence type="ECO:0000259" key="1">
    <source>
        <dbReference type="SMART" id="SM00953"/>
    </source>
</evidence>
<dbReference type="SMART" id="SM00953">
    <property type="entry name" value="RES"/>
    <property type="match status" value="1"/>
</dbReference>
<dbReference type="AlphaFoldDB" id="A0A7X3G5U6"/>
<dbReference type="InterPro" id="IPR014914">
    <property type="entry name" value="RES_dom"/>
</dbReference>
<protein>
    <submittedName>
        <fullName evidence="2">RES domain-containing protein</fullName>
    </submittedName>
</protein>
<name>A0A7X3G5U6_9BURK</name>
<dbReference type="Pfam" id="PF08808">
    <property type="entry name" value="RES"/>
    <property type="match status" value="1"/>
</dbReference>